<name>A0A7C9FZN9_9BACT</name>
<dbReference type="AlphaFoldDB" id="A0A7C9FZN9"/>
<gene>
    <name evidence="1" type="ORF">GBK04_19465</name>
</gene>
<dbReference type="EMBL" id="WHLY01000002">
    <property type="protein sequence ID" value="MPR35468.1"/>
    <property type="molecule type" value="Genomic_DNA"/>
</dbReference>
<reference evidence="1 2" key="1">
    <citation type="submission" date="2019-10" db="EMBL/GenBank/DDBJ databases">
        <title>Draft Genome Sequence of Cytophagaceae sp. SJW1-29.</title>
        <authorList>
            <person name="Choi A."/>
        </authorList>
    </citation>
    <scope>NUCLEOTIDE SEQUENCE [LARGE SCALE GENOMIC DNA]</scope>
    <source>
        <strain evidence="1 2">SJW1-29</strain>
    </source>
</reference>
<comment type="caution">
    <text evidence="1">The sequence shown here is derived from an EMBL/GenBank/DDBJ whole genome shotgun (WGS) entry which is preliminary data.</text>
</comment>
<dbReference type="CDD" id="cd15482">
    <property type="entry name" value="Sialidase_non-viral"/>
    <property type="match status" value="1"/>
</dbReference>
<dbReference type="Proteomes" id="UP000479293">
    <property type="component" value="Unassembled WGS sequence"/>
</dbReference>
<dbReference type="InterPro" id="IPR015943">
    <property type="entry name" value="WD40/YVTN_repeat-like_dom_sf"/>
</dbReference>
<evidence type="ECO:0000313" key="1">
    <source>
        <dbReference type="EMBL" id="MPR35468.1"/>
    </source>
</evidence>
<keyword evidence="2" id="KW-1185">Reference proteome</keyword>
<dbReference type="InterPro" id="IPR036278">
    <property type="entry name" value="Sialidase_sf"/>
</dbReference>
<proteinExistence type="predicted"/>
<organism evidence="1 2">
    <name type="scientific">Salmonirosea aquatica</name>
    <dbReference type="NCBI Taxonomy" id="2654236"/>
    <lineage>
        <taxon>Bacteria</taxon>
        <taxon>Pseudomonadati</taxon>
        <taxon>Bacteroidota</taxon>
        <taxon>Cytophagia</taxon>
        <taxon>Cytophagales</taxon>
        <taxon>Spirosomataceae</taxon>
        <taxon>Salmonirosea</taxon>
    </lineage>
</organism>
<dbReference type="SUPFAM" id="SSF50939">
    <property type="entry name" value="Sialidases"/>
    <property type="match status" value="1"/>
</dbReference>
<sequence length="250" mass="26723">MENHGRRWYLEQAQQYHTYCGGSYTTLGGAFQNVQDIVVNASGTVFAGTQYGMVKSTDGGVNWSFVHQPGTGYFNFVSDLEIGVDGVLYAGYGHLFVGNGSGKLYKSVDNGSTWTNITPSGANGSRVEIALAPSTSGSSQVVYIAIRYDPPTSVSSAKDIQLFRKSTNAGSTWASVTIPTYTGGDHFTGGQGWYDLILAVHPTNSNFLYAGVPASPARSMAVLLGRMYSTTGIRIRTNTPSCSVRAHPMV</sequence>
<evidence type="ECO:0008006" key="3">
    <source>
        <dbReference type="Google" id="ProtNLM"/>
    </source>
</evidence>
<dbReference type="RefSeq" id="WP_152762549.1">
    <property type="nucleotide sequence ID" value="NZ_WHLY01000002.1"/>
</dbReference>
<dbReference type="Gene3D" id="2.130.10.10">
    <property type="entry name" value="YVTN repeat-like/Quinoprotein amine dehydrogenase"/>
    <property type="match status" value="2"/>
</dbReference>
<accession>A0A7C9FZN9</accession>
<protein>
    <recommendedName>
        <fullName evidence="3">Exo-alpha-sialidase</fullName>
    </recommendedName>
</protein>
<evidence type="ECO:0000313" key="2">
    <source>
        <dbReference type="Proteomes" id="UP000479293"/>
    </source>
</evidence>